<sequence length="304" mass="33167">MEVTASLVKELRERTGAGMMDCKKVLVETSGDMDKAIELLREKGLAKAAKKAGRVASEGLVKLAFAADGKTAAAIEVNSETDFVAKNEEFVEFVNVLADKVLEGDSDSVESFLTLSYGDEGSVQDALNAKIAKIGENLNIRRFQKFAAPGVVYVGYTHGNGKIGVVVGFETEASVDEIHAMGRDVAMQVASMNPKFIDESAVDPEYLESEKKILIQQALNEGKPADIVEKMVTGRLKKELKETCLVEQKFVKDGELSVKQYIDNSAKAIGKTVKVVEMVRYEVGEGIEKKEENFAEEVAKQMNN</sequence>
<proteinExistence type="predicted"/>
<dbReference type="Proteomes" id="UP000594014">
    <property type="component" value="Chromosome"/>
</dbReference>
<evidence type="ECO:0000313" key="2">
    <source>
        <dbReference type="Proteomes" id="UP000594014"/>
    </source>
</evidence>
<accession>A0ACD1A8A1</accession>
<reference evidence="1" key="1">
    <citation type="submission" date="2019-08" db="EMBL/GenBank/DDBJ databases">
        <title>Genome sequence of Clostridiales bacterium MT110.</title>
        <authorList>
            <person name="Cao J."/>
        </authorList>
    </citation>
    <scope>NUCLEOTIDE SEQUENCE</scope>
    <source>
        <strain evidence="1">MT110</strain>
    </source>
</reference>
<dbReference type="EMBL" id="CP042469">
    <property type="protein sequence ID" value="QOX62550.1"/>
    <property type="molecule type" value="Genomic_DNA"/>
</dbReference>
<protein>
    <submittedName>
        <fullName evidence="1">Elongation factor Ts</fullName>
    </submittedName>
</protein>
<name>A0ACD1A8A1_9FIRM</name>
<evidence type="ECO:0000313" key="1">
    <source>
        <dbReference type="EMBL" id="QOX62550.1"/>
    </source>
</evidence>
<keyword evidence="1" id="KW-0648">Protein biosynthesis</keyword>
<keyword evidence="1" id="KW-0251">Elongation factor</keyword>
<keyword evidence="2" id="KW-1185">Reference proteome</keyword>
<organism evidence="1 2">
    <name type="scientific">Anoxybacterium hadale</name>
    <dbReference type="NCBI Taxonomy" id="3408580"/>
    <lineage>
        <taxon>Bacteria</taxon>
        <taxon>Bacillati</taxon>
        <taxon>Bacillota</taxon>
        <taxon>Clostridia</taxon>
        <taxon>Peptostreptococcales</taxon>
        <taxon>Anaerovoracaceae</taxon>
        <taxon>Anoxybacterium</taxon>
    </lineage>
</organism>
<gene>
    <name evidence="1" type="ORF">FRZ06_03920</name>
</gene>